<comment type="similarity">
    <text evidence="1">Belongs to the short-chain dehydrogenases/reductases (SDR) family.</text>
</comment>
<accession>A0ABS4UIK8</accession>
<reference evidence="2 3" key="1">
    <citation type="submission" date="2021-03" db="EMBL/GenBank/DDBJ databases">
        <title>Sequencing the genomes of 1000 actinobacteria strains.</title>
        <authorList>
            <person name="Klenk H.-P."/>
        </authorList>
    </citation>
    <scope>NUCLEOTIDE SEQUENCE [LARGE SCALE GENOMIC DNA]</scope>
    <source>
        <strain evidence="2 3">DSM 18824</strain>
    </source>
</reference>
<dbReference type="EC" id="1.1.1.100" evidence="2"/>
<comment type="caution">
    <text evidence="2">The sequence shown here is derived from an EMBL/GenBank/DDBJ whole genome shotgun (WGS) entry which is preliminary data.</text>
</comment>
<dbReference type="PANTHER" id="PTHR42760">
    <property type="entry name" value="SHORT-CHAIN DEHYDROGENASES/REDUCTASES FAMILY MEMBER"/>
    <property type="match status" value="1"/>
</dbReference>
<organism evidence="2 3">
    <name type="scientific">Kribbella aluminosa</name>
    <dbReference type="NCBI Taxonomy" id="416017"/>
    <lineage>
        <taxon>Bacteria</taxon>
        <taxon>Bacillati</taxon>
        <taxon>Actinomycetota</taxon>
        <taxon>Actinomycetes</taxon>
        <taxon>Propionibacteriales</taxon>
        <taxon>Kribbellaceae</taxon>
        <taxon>Kribbella</taxon>
    </lineage>
</organism>
<evidence type="ECO:0000313" key="2">
    <source>
        <dbReference type="EMBL" id="MBP2351449.1"/>
    </source>
</evidence>
<dbReference type="EMBL" id="JAGINT010000001">
    <property type="protein sequence ID" value="MBP2351449.1"/>
    <property type="molecule type" value="Genomic_DNA"/>
</dbReference>
<dbReference type="Pfam" id="PF13561">
    <property type="entry name" value="adh_short_C2"/>
    <property type="match status" value="1"/>
</dbReference>
<proteinExistence type="inferred from homology"/>
<name>A0ABS4UIK8_9ACTN</name>
<dbReference type="SUPFAM" id="SSF51735">
    <property type="entry name" value="NAD(P)-binding Rossmann-fold domains"/>
    <property type="match status" value="1"/>
</dbReference>
<dbReference type="Gene3D" id="3.40.50.720">
    <property type="entry name" value="NAD(P)-binding Rossmann-like Domain"/>
    <property type="match status" value="1"/>
</dbReference>
<protein>
    <submittedName>
        <fullName evidence="2">3-oxoacyl-[acyl-carrier protein] reductase</fullName>
        <ecNumber evidence="2">1.1.1.100</ecNumber>
    </submittedName>
</protein>
<gene>
    <name evidence="2" type="ORF">JOF29_002532</name>
</gene>
<dbReference type="InterPro" id="IPR036291">
    <property type="entry name" value="NAD(P)-bd_dom_sf"/>
</dbReference>
<keyword evidence="2" id="KW-0560">Oxidoreductase</keyword>
<evidence type="ECO:0000256" key="1">
    <source>
        <dbReference type="ARBA" id="ARBA00006484"/>
    </source>
</evidence>
<dbReference type="PRINTS" id="PR00080">
    <property type="entry name" value="SDRFAMILY"/>
</dbReference>
<dbReference type="PANTHER" id="PTHR42760:SF135">
    <property type="entry name" value="BLL7886 PROTEIN"/>
    <property type="match status" value="1"/>
</dbReference>
<evidence type="ECO:0000313" key="3">
    <source>
        <dbReference type="Proteomes" id="UP000755585"/>
    </source>
</evidence>
<dbReference type="InterPro" id="IPR002347">
    <property type="entry name" value="SDR_fam"/>
</dbReference>
<keyword evidence="3" id="KW-1185">Reference proteome</keyword>
<dbReference type="PRINTS" id="PR00081">
    <property type="entry name" value="GDHRDH"/>
</dbReference>
<dbReference type="GO" id="GO:0004316">
    <property type="term" value="F:3-oxoacyl-[acyl-carrier-protein] reductase (NADPH) activity"/>
    <property type="evidence" value="ECO:0007669"/>
    <property type="project" value="UniProtKB-EC"/>
</dbReference>
<sequence length="193" mass="20410">MELAVCDITDPAAVDAVSAQVLDQYGRIDALVNAAGAGTPVSFDDATDEIWQRVYDVNLFGTVRICRAFLPLLRKSTYEHPSIINFTSQAAKTGGLLIGAPYSTAKAAVLCLTMSLAGELGPEGIRVNAVAPGIIETQFLDNVPGIRDRGAGIPLRRIGRPDEVAQVVNFLVSPAASYLTGETVDVNGGIYMD</sequence>
<dbReference type="Proteomes" id="UP000755585">
    <property type="component" value="Unassembled WGS sequence"/>
</dbReference>
<dbReference type="CDD" id="cd05233">
    <property type="entry name" value="SDR_c"/>
    <property type="match status" value="1"/>
</dbReference>